<dbReference type="RefSeq" id="WP_261895850.1">
    <property type="nucleotide sequence ID" value="NZ_AP024895.1"/>
</dbReference>
<dbReference type="InterPro" id="IPR000917">
    <property type="entry name" value="Sulfatase_N"/>
</dbReference>
<evidence type="ECO:0000256" key="8">
    <source>
        <dbReference type="SAM" id="Phobius"/>
    </source>
</evidence>
<feature type="transmembrane region" description="Helical" evidence="8">
    <location>
        <begin position="44"/>
        <end position="64"/>
    </location>
</feature>
<dbReference type="EMBL" id="CP138203">
    <property type="protein sequence ID" value="WPC72290.1"/>
    <property type="molecule type" value="Genomic_DNA"/>
</dbReference>
<dbReference type="NCBIfam" id="NF028537">
    <property type="entry name" value="P_eth_NH2_trans"/>
    <property type="match status" value="1"/>
</dbReference>
<comment type="subcellular location">
    <subcellularLocation>
        <location evidence="1">Cell inner membrane</location>
        <topology evidence="1">Multi-pass membrane protein</topology>
    </subcellularLocation>
</comment>
<keyword evidence="6 8" id="KW-1133">Transmembrane helix</keyword>
<dbReference type="InterPro" id="IPR012549">
    <property type="entry name" value="EptA-like_N"/>
</dbReference>
<feature type="domain" description="Sulfatase N-terminal" evidence="9">
    <location>
        <begin position="241"/>
        <end position="530"/>
    </location>
</feature>
<evidence type="ECO:0000256" key="6">
    <source>
        <dbReference type="ARBA" id="ARBA00022989"/>
    </source>
</evidence>
<evidence type="ECO:0000256" key="7">
    <source>
        <dbReference type="ARBA" id="ARBA00023136"/>
    </source>
</evidence>
<dbReference type="CDD" id="cd16017">
    <property type="entry name" value="LptA"/>
    <property type="match status" value="1"/>
</dbReference>
<organism evidence="11 12">
    <name type="scientific">Vibrio porteresiae DSM 19223</name>
    <dbReference type="NCBI Taxonomy" id="1123496"/>
    <lineage>
        <taxon>Bacteria</taxon>
        <taxon>Pseudomonadati</taxon>
        <taxon>Pseudomonadota</taxon>
        <taxon>Gammaproteobacteria</taxon>
        <taxon>Vibrionales</taxon>
        <taxon>Vibrionaceae</taxon>
        <taxon>Vibrio</taxon>
    </lineage>
</organism>
<feature type="transmembrane region" description="Helical" evidence="8">
    <location>
        <begin position="76"/>
        <end position="97"/>
    </location>
</feature>
<proteinExistence type="predicted"/>
<gene>
    <name evidence="11" type="ORF">R8Z52_09075</name>
</gene>
<accession>A0ABZ0Q9M0</accession>
<dbReference type="SUPFAM" id="SSF53649">
    <property type="entry name" value="Alkaline phosphatase-like"/>
    <property type="match status" value="1"/>
</dbReference>
<evidence type="ECO:0000256" key="1">
    <source>
        <dbReference type="ARBA" id="ARBA00004429"/>
    </source>
</evidence>
<feature type="domain" description="Phosphoethanolamine transferase N-terminal" evidence="10">
    <location>
        <begin position="57"/>
        <end position="208"/>
    </location>
</feature>
<evidence type="ECO:0000256" key="3">
    <source>
        <dbReference type="ARBA" id="ARBA00022519"/>
    </source>
</evidence>
<keyword evidence="2" id="KW-1003">Cell membrane</keyword>
<dbReference type="InterPro" id="IPR017850">
    <property type="entry name" value="Alkaline_phosphatase_core_sf"/>
</dbReference>
<dbReference type="GO" id="GO:0016740">
    <property type="term" value="F:transferase activity"/>
    <property type="evidence" value="ECO:0007669"/>
    <property type="project" value="UniProtKB-KW"/>
</dbReference>
<keyword evidence="3" id="KW-0997">Cell inner membrane</keyword>
<dbReference type="Pfam" id="PF00884">
    <property type="entry name" value="Sulfatase"/>
    <property type="match status" value="1"/>
</dbReference>
<dbReference type="InterPro" id="IPR058130">
    <property type="entry name" value="PEA_transf_C"/>
</dbReference>
<sequence length="547" mass="62811">MGKFKIKPISNWLITLFLAVYFALALNLSVYKELAEIFSQLDEVSIGFIISIPIFFIAVFNLLFNILSWPYFTKPFFILLIIISSMISYATYQYHVIFDRDMMANFFETNSKEMDPYMNPFVLGWICLFGVLPSLILALLPIKKEHTVWRLLVKKIASIVVSIVVILLVAAFYYQNYVSVGRNHSVLKRLIVPTYFVNGLTGYLKENYFTKPMPYRYIGEDAQYNPAQFGAATQSAKPTLMVLVVGETARAQNYHYHGYPRDTNPYTAPLKPIYFQTVTSCGTATAVSVPCMFSNMTRKNFNRKRADNQDNALDILKRAGIDILWKENDGGDKNVAKNVPIIKLDNNKKDRLCNGESCLDEGLLEQLPQQINGMKGHRLVVLHIMGSHGPSYYLRYPQNMAYFKPNCLRSDIENCSQEELVNTFDNTIRYTDWVLADVIKTLKGFEKQYNTVMLYLSDHGESLGEDDLYLHGMVYSLAPEYQTHVPMLLWMSPGYTKEQKLNEQCLRQRAKQDSYSQDFIFHSLLSAMNVATSAYDKQLDIFAPCRH</sequence>
<keyword evidence="12" id="KW-1185">Reference proteome</keyword>
<evidence type="ECO:0000259" key="10">
    <source>
        <dbReference type="Pfam" id="PF08019"/>
    </source>
</evidence>
<evidence type="ECO:0000256" key="5">
    <source>
        <dbReference type="ARBA" id="ARBA00022692"/>
    </source>
</evidence>
<dbReference type="Proteomes" id="UP001304071">
    <property type="component" value="Chromosome 1"/>
</dbReference>
<protein>
    <submittedName>
        <fullName evidence="11">Phosphoethanolamine--lipid A transferase</fullName>
    </submittedName>
</protein>
<keyword evidence="4 11" id="KW-0808">Transferase</keyword>
<dbReference type="PANTHER" id="PTHR30443:SF0">
    <property type="entry name" value="PHOSPHOETHANOLAMINE TRANSFERASE EPTA"/>
    <property type="match status" value="1"/>
</dbReference>
<feature type="transmembrane region" description="Helical" evidence="8">
    <location>
        <begin position="12"/>
        <end position="32"/>
    </location>
</feature>
<evidence type="ECO:0000256" key="2">
    <source>
        <dbReference type="ARBA" id="ARBA00022475"/>
    </source>
</evidence>
<dbReference type="PANTHER" id="PTHR30443">
    <property type="entry name" value="INNER MEMBRANE PROTEIN"/>
    <property type="match status" value="1"/>
</dbReference>
<keyword evidence="5 8" id="KW-0812">Transmembrane</keyword>
<evidence type="ECO:0000256" key="4">
    <source>
        <dbReference type="ARBA" id="ARBA00022679"/>
    </source>
</evidence>
<keyword evidence="7 8" id="KW-0472">Membrane</keyword>
<name>A0ABZ0Q9M0_9VIBR</name>
<dbReference type="InterPro" id="IPR040423">
    <property type="entry name" value="PEA_transferase"/>
</dbReference>
<feature type="transmembrane region" description="Helical" evidence="8">
    <location>
        <begin position="152"/>
        <end position="174"/>
    </location>
</feature>
<feature type="transmembrane region" description="Helical" evidence="8">
    <location>
        <begin position="117"/>
        <end position="140"/>
    </location>
</feature>
<reference evidence="11 12" key="1">
    <citation type="submission" date="2023-11" db="EMBL/GenBank/DDBJ databases">
        <title>Plant-associative lifestyle of Vibrio porteresiae and its evolutionary dynamics.</title>
        <authorList>
            <person name="Rameshkumar N."/>
            <person name="Kirti K."/>
        </authorList>
    </citation>
    <scope>NUCLEOTIDE SEQUENCE [LARGE SCALE GENOMIC DNA]</scope>
    <source>
        <strain evidence="11 12">MSSRF30</strain>
    </source>
</reference>
<evidence type="ECO:0000313" key="11">
    <source>
        <dbReference type="EMBL" id="WPC72290.1"/>
    </source>
</evidence>
<dbReference type="Gene3D" id="3.40.720.10">
    <property type="entry name" value="Alkaline Phosphatase, subunit A"/>
    <property type="match status" value="1"/>
</dbReference>
<evidence type="ECO:0000259" key="9">
    <source>
        <dbReference type="Pfam" id="PF00884"/>
    </source>
</evidence>
<evidence type="ECO:0000313" key="12">
    <source>
        <dbReference type="Proteomes" id="UP001304071"/>
    </source>
</evidence>
<dbReference type="Pfam" id="PF08019">
    <property type="entry name" value="EptA_B_N"/>
    <property type="match status" value="1"/>
</dbReference>